<dbReference type="Pfam" id="PF05699">
    <property type="entry name" value="Dimer_Tnp_hAT"/>
    <property type="match status" value="1"/>
</dbReference>
<dbReference type="PANTHER" id="PTHR23272">
    <property type="entry name" value="BED FINGER-RELATED"/>
    <property type="match status" value="1"/>
</dbReference>
<sequence>MKKIADQMFVKFNKYWCEFNVLFAIAVIFDPRYKFQFVEFSYGKLYGSGSRELMKVRETLFGIFGEYMKDSNTSPASSSHSQGSKEVNALTFQDDISKESSNVFKEFDEFEDFEFAVSAQKSQLEMYLDEPRSKRTSSINVLEFWRSQQFRYPELAKLARDVLAVPVSTVASESTFSLGGRILDQYRSSMSPQVVEVLICSRDWLFGENCKFSKVIIFLI</sequence>
<name>A0A8J5KZV2_ZINOF</name>
<keyword evidence="4" id="KW-1185">Reference proteome</keyword>
<accession>A0A8J5KZV2</accession>
<comment type="caution">
    <text evidence="3">The sequence shown here is derived from an EMBL/GenBank/DDBJ whole genome shotgun (WGS) entry which is preliminary data.</text>
</comment>
<dbReference type="PANTHER" id="PTHR23272:SF192">
    <property type="entry name" value="ZINC FINGER BED DOMAIN-CONTAINING PROTEIN DAYSLEEPER-LIKE"/>
    <property type="match status" value="1"/>
</dbReference>
<dbReference type="InterPro" id="IPR008906">
    <property type="entry name" value="HATC_C_dom"/>
</dbReference>
<protein>
    <recommendedName>
        <fullName evidence="5">Transposase</fullName>
    </recommendedName>
</protein>
<evidence type="ECO:0000259" key="2">
    <source>
        <dbReference type="Pfam" id="PF14372"/>
    </source>
</evidence>
<evidence type="ECO:0000313" key="3">
    <source>
        <dbReference type="EMBL" id="KAG6499212.1"/>
    </source>
</evidence>
<organism evidence="3 4">
    <name type="scientific">Zingiber officinale</name>
    <name type="common">Ginger</name>
    <name type="synonym">Amomum zingiber</name>
    <dbReference type="NCBI Taxonomy" id="94328"/>
    <lineage>
        <taxon>Eukaryota</taxon>
        <taxon>Viridiplantae</taxon>
        <taxon>Streptophyta</taxon>
        <taxon>Embryophyta</taxon>
        <taxon>Tracheophyta</taxon>
        <taxon>Spermatophyta</taxon>
        <taxon>Magnoliopsida</taxon>
        <taxon>Liliopsida</taxon>
        <taxon>Zingiberales</taxon>
        <taxon>Zingiberaceae</taxon>
        <taxon>Zingiber</taxon>
    </lineage>
</organism>
<dbReference type="EMBL" id="JACMSC010000011">
    <property type="protein sequence ID" value="KAG6499212.1"/>
    <property type="molecule type" value="Genomic_DNA"/>
</dbReference>
<dbReference type="InterPro" id="IPR025525">
    <property type="entry name" value="hAT-like_transposase_RNase-H"/>
</dbReference>
<reference evidence="3 4" key="1">
    <citation type="submission" date="2020-08" db="EMBL/GenBank/DDBJ databases">
        <title>Plant Genome Project.</title>
        <authorList>
            <person name="Zhang R.-G."/>
        </authorList>
    </citation>
    <scope>NUCLEOTIDE SEQUENCE [LARGE SCALE GENOMIC DNA]</scope>
    <source>
        <tissue evidence="3">Rhizome</tissue>
    </source>
</reference>
<evidence type="ECO:0008006" key="5">
    <source>
        <dbReference type="Google" id="ProtNLM"/>
    </source>
</evidence>
<evidence type="ECO:0000259" key="1">
    <source>
        <dbReference type="Pfam" id="PF05699"/>
    </source>
</evidence>
<dbReference type="InterPro" id="IPR012337">
    <property type="entry name" value="RNaseH-like_sf"/>
</dbReference>
<gene>
    <name evidence="3" type="ORF">ZIOFF_038969</name>
</gene>
<dbReference type="AlphaFoldDB" id="A0A8J5KZV2"/>
<feature type="domain" description="HAT C-terminal dimerisation" evidence="1">
    <location>
        <begin position="124"/>
        <end position="205"/>
    </location>
</feature>
<dbReference type="Pfam" id="PF14372">
    <property type="entry name" value="hAT-like_RNase-H"/>
    <property type="match status" value="1"/>
</dbReference>
<dbReference type="GO" id="GO:0003677">
    <property type="term" value="F:DNA binding"/>
    <property type="evidence" value="ECO:0007669"/>
    <property type="project" value="InterPro"/>
</dbReference>
<feature type="domain" description="hAT-like transposase RNase-H fold" evidence="2">
    <location>
        <begin position="1"/>
        <end position="67"/>
    </location>
</feature>
<evidence type="ECO:0000313" key="4">
    <source>
        <dbReference type="Proteomes" id="UP000734854"/>
    </source>
</evidence>
<dbReference type="Proteomes" id="UP000734854">
    <property type="component" value="Unassembled WGS sequence"/>
</dbReference>
<dbReference type="SUPFAM" id="SSF53098">
    <property type="entry name" value="Ribonuclease H-like"/>
    <property type="match status" value="1"/>
</dbReference>
<dbReference type="GO" id="GO:0046983">
    <property type="term" value="F:protein dimerization activity"/>
    <property type="evidence" value="ECO:0007669"/>
    <property type="project" value="InterPro"/>
</dbReference>
<proteinExistence type="predicted"/>